<gene>
    <name evidence="3" type="ORF">EDL96_12655</name>
</gene>
<evidence type="ECO:0000259" key="2">
    <source>
        <dbReference type="Pfam" id="PF13625"/>
    </source>
</evidence>
<sequence length="704" mass="74726">MPSSFVTDLALRTPAQLRALLELRPDVADATPTSVAELAAALSARPSLQSALNQVDRAQLDVLERAVVRGEHTIDDDVHTRALHAVGLIHGLIHRGTPVPEDPRGNTPRWALSPGVAEALGRYPGGVGRPLAEPLGPDTGSEPPEIDRSLLVSLPPRPAEVLSNFRSRPLGTLRNADRRPVPDDPENHPVDWLLARRLLVPVGTHHVEAPREVGLALNDDDPWSGHSTQPPAPTGHRVNPRIRDNAASAAVAELVRDLTDLRHELRERPAETLRAGGLGIRERRRLATALDVDVPRADRLLGFAHLAGLIEQDEHDDTWRPSAPSFEDLDTATAHGLVLAAWVTSGVVPSATRTQRADGSVITPLTDGWWVKDAPALRRTVLLALAQDSGLAADAASSERAWAWFRPRLSGQLSRHGHGILAECADLGLTGAGAATDLVDLLLRDGPEAVTDTVAQRLPPAVETVVLQSDHTAVAHGPLSPGAAADLRLVADPEGKGAAATFRFSVASLRRALERGHDAESLRDLVATRSEGPVPAALTHLVDEAVRTHGNVRILNAERVVTGRPDLVEAIASSAALDGFEVERVSSEVLVLRSAEPDRKAPRASLRRNPVDVAVLKATEQVGIAPTLAHPGEDAAPSNLSLPRGASPAQLRALFPGPPPAEPAVDRDHVVTVADRLAADARALARGGTTAAPEDATPKEKPRA</sequence>
<dbReference type="AlphaFoldDB" id="A0A3N3ZU55"/>
<proteinExistence type="predicted"/>
<name>A0A3N3ZU55_9MICC</name>
<evidence type="ECO:0000313" key="4">
    <source>
        <dbReference type="Proteomes" id="UP000270616"/>
    </source>
</evidence>
<feature type="region of interest" description="Disordered" evidence="1">
    <location>
        <begin position="121"/>
        <end position="149"/>
    </location>
</feature>
<dbReference type="Proteomes" id="UP000270616">
    <property type="component" value="Unassembled WGS sequence"/>
</dbReference>
<feature type="region of interest" description="Disordered" evidence="1">
    <location>
        <begin position="683"/>
        <end position="704"/>
    </location>
</feature>
<evidence type="ECO:0000313" key="3">
    <source>
        <dbReference type="EMBL" id="ROZ61687.1"/>
    </source>
</evidence>
<dbReference type="InterPro" id="IPR032830">
    <property type="entry name" value="XPB/Ssl2_N"/>
</dbReference>
<evidence type="ECO:0000256" key="1">
    <source>
        <dbReference type="SAM" id="MobiDB-lite"/>
    </source>
</evidence>
<feature type="compositionally biased region" description="Low complexity" evidence="1">
    <location>
        <begin position="683"/>
        <end position="692"/>
    </location>
</feature>
<comment type="caution">
    <text evidence="3">The sequence shown here is derived from an EMBL/GenBank/DDBJ whole genome shotgun (WGS) entry which is preliminary data.</text>
</comment>
<dbReference type="RefSeq" id="WP_123826595.1">
    <property type="nucleotide sequence ID" value="NZ_RKMF01000019.1"/>
</dbReference>
<feature type="domain" description="Helicase XPB/Ssl2 N-terminal" evidence="2">
    <location>
        <begin position="465"/>
        <end position="585"/>
    </location>
</feature>
<keyword evidence="4" id="KW-1185">Reference proteome</keyword>
<feature type="region of interest" description="Disordered" evidence="1">
    <location>
        <begin position="625"/>
        <end position="645"/>
    </location>
</feature>
<dbReference type="EMBL" id="RKMF01000019">
    <property type="protein sequence ID" value="ROZ61687.1"/>
    <property type="molecule type" value="Genomic_DNA"/>
</dbReference>
<reference evidence="3 4" key="1">
    <citation type="submission" date="2018-10" db="EMBL/GenBank/DDBJ databases">
        <title>Kocuria sp. M5W7-7, whole genome shotgun sequence.</title>
        <authorList>
            <person name="Tuo L."/>
        </authorList>
    </citation>
    <scope>NUCLEOTIDE SEQUENCE [LARGE SCALE GENOMIC DNA]</scope>
    <source>
        <strain evidence="3 4">M5W7-7</strain>
    </source>
</reference>
<accession>A0A3N3ZU55</accession>
<feature type="region of interest" description="Disordered" evidence="1">
    <location>
        <begin position="217"/>
        <end position="239"/>
    </location>
</feature>
<protein>
    <recommendedName>
        <fullName evidence="2">Helicase XPB/Ssl2 N-terminal domain-containing protein</fullName>
    </recommendedName>
</protein>
<dbReference type="OrthoDB" id="3415124at2"/>
<organism evidence="3 4">
    <name type="scientific">Kocuria soli</name>
    <dbReference type="NCBI Taxonomy" id="2485125"/>
    <lineage>
        <taxon>Bacteria</taxon>
        <taxon>Bacillati</taxon>
        <taxon>Actinomycetota</taxon>
        <taxon>Actinomycetes</taxon>
        <taxon>Micrococcales</taxon>
        <taxon>Micrococcaceae</taxon>
        <taxon>Kocuria</taxon>
    </lineage>
</organism>
<dbReference type="Pfam" id="PF13625">
    <property type="entry name" value="Helicase_C_3"/>
    <property type="match status" value="1"/>
</dbReference>